<gene>
    <name evidence="1" type="ORF">Aco03nite_074790</name>
</gene>
<sequence length="288" mass="32198">MIPPSFRDMPRWWRDGTRWLDALPGLVRAGCDRWRLTVAGEAMHGSNALVVPVTRDGDEFVLRLSPPGPDVGRQAAALRFWDGRGTARLIDVHDEDGAMLLERLRPGTSLEDVPAEEAVHVLCTMMRRLAVPGPPDVTGTSEAVARRMGTMEREWVQLGRPFPDRLLREALDIGVRLSEDRSGYAVDGDLHSGQVLRAGREDWLVVDPVLLRGEIDYDLGRVLWTRLDDMATPADIVRHFDVAVTAAGTERDRSRDWVVFRTADYWLWGLSAGLTEDPQRCARLSGAL</sequence>
<dbReference type="Proteomes" id="UP000612282">
    <property type="component" value="Unassembled WGS sequence"/>
</dbReference>
<dbReference type="SUPFAM" id="SSF56112">
    <property type="entry name" value="Protein kinase-like (PK-like)"/>
    <property type="match status" value="1"/>
</dbReference>
<dbReference type="InterPro" id="IPR011009">
    <property type="entry name" value="Kinase-like_dom_sf"/>
</dbReference>
<organism evidence="1 2">
    <name type="scientific">Actinoplanes couchii</name>
    <dbReference type="NCBI Taxonomy" id="403638"/>
    <lineage>
        <taxon>Bacteria</taxon>
        <taxon>Bacillati</taxon>
        <taxon>Actinomycetota</taxon>
        <taxon>Actinomycetes</taxon>
        <taxon>Micromonosporales</taxon>
        <taxon>Micromonosporaceae</taxon>
        <taxon>Actinoplanes</taxon>
    </lineage>
</organism>
<dbReference type="RefSeq" id="WP_203804769.1">
    <property type="nucleotide sequence ID" value="NZ_BAAAQE010000094.1"/>
</dbReference>
<dbReference type="EMBL" id="BOMG01000094">
    <property type="protein sequence ID" value="GID59075.1"/>
    <property type="molecule type" value="Genomic_DNA"/>
</dbReference>
<evidence type="ECO:0000313" key="2">
    <source>
        <dbReference type="Proteomes" id="UP000612282"/>
    </source>
</evidence>
<comment type="caution">
    <text evidence="1">The sequence shown here is derived from an EMBL/GenBank/DDBJ whole genome shotgun (WGS) entry which is preliminary data.</text>
</comment>
<name>A0ABQ3XKP9_9ACTN</name>
<dbReference type="Pfam" id="PF04655">
    <property type="entry name" value="APH_6_hur"/>
    <property type="match status" value="1"/>
</dbReference>
<keyword evidence="2" id="KW-1185">Reference proteome</keyword>
<accession>A0ABQ3XKP9</accession>
<protein>
    <submittedName>
        <fullName evidence="1">Aminoglycoside O-phosphotransferase</fullName>
    </submittedName>
</protein>
<proteinExistence type="predicted"/>
<dbReference type="InterPro" id="IPR006748">
    <property type="entry name" value="NH2Glyco/OHUrea_AB-resist_kin"/>
</dbReference>
<reference evidence="1 2" key="1">
    <citation type="submission" date="2021-01" db="EMBL/GenBank/DDBJ databases">
        <title>Whole genome shotgun sequence of Actinoplanes couchii NBRC 106145.</title>
        <authorList>
            <person name="Komaki H."/>
            <person name="Tamura T."/>
        </authorList>
    </citation>
    <scope>NUCLEOTIDE SEQUENCE [LARGE SCALE GENOMIC DNA]</scope>
    <source>
        <strain evidence="1 2">NBRC 106145</strain>
    </source>
</reference>
<evidence type="ECO:0000313" key="1">
    <source>
        <dbReference type="EMBL" id="GID59075.1"/>
    </source>
</evidence>